<dbReference type="InterPro" id="IPR053263">
    <property type="entry name" value="Euk_RPA34_RNAP_subunit"/>
</dbReference>
<dbReference type="STRING" id="278944.A0A4Z1J6Z4"/>
<gene>
    <name evidence="2" type="ORF">BOTNAR_0012g00160</name>
</gene>
<feature type="compositionally biased region" description="Polar residues" evidence="1">
    <location>
        <begin position="376"/>
        <end position="386"/>
    </location>
</feature>
<feature type="compositionally biased region" description="Acidic residues" evidence="1">
    <location>
        <begin position="320"/>
        <end position="331"/>
    </location>
</feature>
<comment type="caution">
    <text evidence="2">The sequence shown here is derived from an EMBL/GenBank/DDBJ whole genome shotgun (WGS) entry which is preliminary data.</text>
</comment>
<feature type="compositionally biased region" description="Basic and acidic residues" evidence="1">
    <location>
        <begin position="55"/>
        <end position="64"/>
    </location>
</feature>
<dbReference type="PANTHER" id="PTHR28155:SF1">
    <property type="entry name" value="DNA-DIRECTED RNA POLYMERASE I SUBUNIT RPA34.5-DOMAIN-CONTAINING PROTEIN"/>
    <property type="match status" value="1"/>
</dbReference>
<dbReference type="InterPro" id="IPR013240">
    <property type="entry name" value="DNA-dir_RNA_pol1_su_RPA34"/>
</dbReference>
<feature type="compositionally biased region" description="Basic and acidic residues" evidence="1">
    <location>
        <begin position="8"/>
        <end position="17"/>
    </location>
</feature>
<evidence type="ECO:0000313" key="3">
    <source>
        <dbReference type="Proteomes" id="UP000297452"/>
    </source>
</evidence>
<dbReference type="AlphaFoldDB" id="A0A4Z1J6Z4"/>
<evidence type="ECO:0000256" key="1">
    <source>
        <dbReference type="SAM" id="MobiDB-lite"/>
    </source>
</evidence>
<organism evidence="2 3">
    <name type="scientific">Botryotinia narcissicola</name>
    <dbReference type="NCBI Taxonomy" id="278944"/>
    <lineage>
        <taxon>Eukaryota</taxon>
        <taxon>Fungi</taxon>
        <taxon>Dikarya</taxon>
        <taxon>Ascomycota</taxon>
        <taxon>Pezizomycotina</taxon>
        <taxon>Leotiomycetes</taxon>
        <taxon>Helotiales</taxon>
        <taxon>Sclerotiniaceae</taxon>
        <taxon>Botryotinia</taxon>
    </lineage>
</organism>
<feature type="compositionally biased region" description="Basic residues" evidence="1">
    <location>
        <begin position="358"/>
        <end position="374"/>
    </location>
</feature>
<evidence type="ECO:0008006" key="4">
    <source>
        <dbReference type="Google" id="ProtNLM"/>
    </source>
</evidence>
<feature type="compositionally biased region" description="Basic and acidic residues" evidence="1">
    <location>
        <begin position="466"/>
        <end position="487"/>
    </location>
</feature>
<dbReference type="Proteomes" id="UP000297452">
    <property type="component" value="Unassembled WGS sequence"/>
</dbReference>
<name>A0A4Z1J6Z4_9HELO</name>
<dbReference type="PANTHER" id="PTHR28155">
    <property type="entry name" value="ACR243WP"/>
    <property type="match status" value="1"/>
</dbReference>
<dbReference type="GO" id="GO:0006360">
    <property type="term" value="P:transcription by RNA polymerase I"/>
    <property type="evidence" value="ECO:0007669"/>
    <property type="project" value="InterPro"/>
</dbReference>
<feature type="compositionally biased region" description="Basic and acidic residues" evidence="1">
    <location>
        <begin position="338"/>
        <end position="357"/>
    </location>
</feature>
<evidence type="ECO:0000313" key="2">
    <source>
        <dbReference type="EMBL" id="TGO69366.1"/>
    </source>
</evidence>
<reference evidence="2 3" key="1">
    <citation type="submission" date="2017-12" db="EMBL/GenBank/DDBJ databases">
        <title>Comparative genomics of Botrytis spp.</title>
        <authorList>
            <person name="Valero-Jimenez C.A."/>
            <person name="Tapia P."/>
            <person name="Veloso J."/>
            <person name="Silva-Moreno E."/>
            <person name="Staats M."/>
            <person name="Valdes J.H."/>
            <person name="Van Kan J.A.L."/>
        </authorList>
    </citation>
    <scope>NUCLEOTIDE SEQUENCE [LARGE SCALE GENOMIC DNA]</scope>
    <source>
        <strain evidence="2 3">MUCL2120</strain>
    </source>
</reference>
<feature type="compositionally biased region" description="Polar residues" evidence="1">
    <location>
        <begin position="159"/>
        <end position="169"/>
    </location>
</feature>
<feature type="region of interest" description="Disordered" evidence="1">
    <location>
        <begin position="1"/>
        <end position="169"/>
    </location>
</feature>
<proteinExistence type="predicted"/>
<accession>A0A4Z1J6Z4</accession>
<protein>
    <recommendedName>
        <fullName evidence="4">DNA-directed RNA polymerase I subunit RPA34.5 domain-containing protein</fullName>
    </recommendedName>
</protein>
<keyword evidence="3" id="KW-1185">Reference proteome</keyword>
<dbReference type="OrthoDB" id="76224at2759"/>
<feature type="region of interest" description="Disordered" evidence="1">
    <location>
        <begin position="261"/>
        <end position="487"/>
    </location>
</feature>
<dbReference type="Pfam" id="PF08208">
    <property type="entry name" value="RNA_polI_A34"/>
    <property type="match status" value="1"/>
</dbReference>
<sequence length="573" mass="62488">MGPSKVTLSERKKKADSSKSSSKSSAKTATKTPIVKSPQDFKSSEFVGESDNENNEPKGNKSESDSDNDSLPSNTAVKSTSKSKSKSNSKAAESSDSSEAESSEESESESGSDEKESEDESSADAKKSVVPSSSKKDAKTVSMKVAPFKPPPGFEKSSSKNSSKAPQLFSKSNLEGKEIWYITAPASVPIASVTEMSLRDAKLGKAVFSQNGNDYGFVHDPLDDKTYTKILLPSNSKDGYSIEKKPVDQMYHMQQVVNLSKENSSQATVPAKRPVRQQPKGLKARYQPIGFASAPGIIGSDEDESESEERAPKFQKIAMSEEEASDVEMEDAPPVKKSKSDKSKKSHKDSEESADRSSKKKHKDSGDKKKKHKSLFPSTSIGSQELKTLKKQTHPDSGPEITTNTRASPLHMLPSGKAPSSPSKDTSQSRPATLGSTGEPLSSHPESARKKVTATFVIEDSGMANTKDEPKREKKAQMEAKKRRLEPLTDNFDKGDVLKTTCSHQWRTRVLAIPRSRDQINSRETMNEPHALSESPCKFSFRYSKRAPSTGVFKFSCLQSLTTRASKQPQAVL</sequence>
<feature type="compositionally biased region" description="Low complexity" evidence="1">
    <location>
        <begin position="18"/>
        <end position="32"/>
    </location>
</feature>
<dbReference type="Gene3D" id="6.20.250.70">
    <property type="match status" value="1"/>
</dbReference>
<feature type="compositionally biased region" description="Polar residues" evidence="1">
    <location>
        <begin position="418"/>
        <end position="440"/>
    </location>
</feature>
<dbReference type="EMBL" id="PQXJ01000012">
    <property type="protein sequence ID" value="TGO69366.1"/>
    <property type="molecule type" value="Genomic_DNA"/>
</dbReference>
<feature type="compositionally biased region" description="Acidic residues" evidence="1">
    <location>
        <begin position="96"/>
        <end position="122"/>
    </location>
</feature>